<dbReference type="PANTHER" id="PTHR30469:SF15">
    <property type="entry name" value="HLYD FAMILY OF SECRETION PROTEINS"/>
    <property type="match status" value="1"/>
</dbReference>
<accession>X1BUC7</accession>
<proteinExistence type="predicted"/>
<comment type="caution">
    <text evidence="2">The sequence shown here is derived from an EMBL/GenBank/DDBJ whole genome shotgun (WGS) entry which is preliminary data.</text>
</comment>
<dbReference type="SUPFAM" id="SSF111369">
    <property type="entry name" value="HlyD-like secretion proteins"/>
    <property type="match status" value="1"/>
</dbReference>
<feature type="transmembrane region" description="Helical" evidence="1">
    <location>
        <begin position="6"/>
        <end position="27"/>
    </location>
</feature>
<dbReference type="EMBL" id="BART01029281">
    <property type="protein sequence ID" value="GAG99354.1"/>
    <property type="molecule type" value="Genomic_DNA"/>
</dbReference>
<name>X1BUC7_9ZZZZ</name>
<dbReference type="AlphaFoldDB" id="X1BUC7"/>
<reference evidence="2" key="1">
    <citation type="journal article" date="2014" name="Front. Microbiol.">
        <title>High frequency of phylogenetically diverse reductive dehalogenase-homologous genes in deep subseafloor sedimentary metagenomes.</title>
        <authorList>
            <person name="Kawai M."/>
            <person name="Futagami T."/>
            <person name="Toyoda A."/>
            <person name="Takaki Y."/>
            <person name="Nishi S."/>
            <person name="Hori S."/>
            <person name="Arai W."/>
            <person name="Tsubouchi T."/>
            <person name="Morono Y."/>
            <person name="Uchiyama I."/>
            <person name="Ito T."/>
            <person name="Fujiyama A."/>
            <person name="Inagaki F."/>
            <person name="Takami H."/>
        </authorList>
    </citation>
    <scope>NUCLEOTIDE SEQUENCE</scope>
    <source>
        <strain evidence="2">Expedition CK06-06</strain>
    </source>
</reference>
<keyword evidence="1" id="KW-1133">Transmembrane helix</keyword>
<organism evidence="2">
    <name type="scientific">marine sediment metagenome</name>
    <dbReference type="NCBI Taxonomy" id="412755"/>
    <lineage>
        <taxon>unclassified sequences</taxon>
        <taxon>metagenomes</taxon>
        <taxon>ecological metagenomes</taxon>
    </lineage>
</organism>
<sequence>MKSGGPKIFILTVFLIGAAAGLGWVIFGQFQNRADSSKSGKALRPVPVEVAQIQRGPIALQRTFSGELEALAEFVVAPKVSGRVERVTVNIADSVKRGQVVAELDNDEYVQAVAQPRP</sequence>
<evidence type="ECO:0000313" key="2">
    <source>
        <dbReference type="EMBL" id="GAG99354.1"/>
    </source>
</evidence>
<dbReference type="GO" id="GO:1990281">
    <property type="term" value="C:efflux pump complex"/>
    <property type="evidence" value="ECO:0007669"/>
    <property type="project" value="TreeGrafter"/>
</dbReference>
<dbReference type="GO" id="GO:0015562">
    <property type="term" value="F:efflux transmembrane transporter activity"/>
    <property type="evidence" value="ECO:0007669"/>
    <property type="project" value="TreeGrafter"/>
</dbReference>
<feature type="non-terminal residue" evidence="2">
    <location>
        <position position="118"/>
    </location>
</feature>
<dbReference type="Gene3D" id="2.40.50.100">
    <property type="match status" value="1"/>
</dbReference>
<keyword evidence="1" id="KW-0812">Transmembrane</keyword>
<keyword evidence="1" id="KW-0472">Membrane</keyword>
<dbReference type="PANTHER" id="PTHR30469">
    <property type="entry name" value="MULTIDRUG RESISTANCE PROTEIN MDTA"/>
    <property type="match status" value="1"/>
</dbReference>
<evidence type="ECO:0000256" key="1">
    <source>
        <dbReference type="SAM" id="Phobius"/>
    </source>
</evidence>
<gene>
    <name evidence="2" type="ORF">S01H4_51426</name>
</gene>
<protein>
    <submittedName>
        <fullName evidence="2">Uncharacterized protein</fullName>
    </submittedName>
</protein>